<gene>
    <name evidence="9" type="ORF">GCM10010466_37680</name>
</gene>
<accession>A0ABP6NEA7</accession>
<proteinExistence type="inferred from homology"/>
<dbReference type="Pfam" id="PF26003">
    <property type="entry name" value="Integrase_N_phage"/>
    <property type="match status" value="1"/>
</dbReference>
<dbReference type="InterPro" id="IPR011010">
    <property type="entry name" value="DNA_brk_join_enz"/>
</dbReference>
<name>A0ABP6NEA7_9ACTN</name>
<evidence type="ECO:0000259" key="8">
    <source>
        <dbReference type="PROSITE" id="PS51900"/>
    </source>
</evidence>
<evidence type="ECO:0000256" key="2">
    <source>
        <dbReference type="ARBA" id="ARBA00022908"/>
    </source>
</evidence>
<dbReference type="InterPro" id="IPR050090">
    <property type="entry name" value="Tyrosine_recombinase_XerCD"/>
</dbReference>
<evidence type="ECO:0000259" key="7">
    <source>
        <dbReference type="PROSITE" id="PS51898"/>
    </source>
</evidence>
<keyword evidence="10" id="KW-1185">Reference proteome</keyword>
<evidence type="ECO:0000256" key="6">
    <source>
        <dbReference type="SAM" id="MobiDB-lite"/>
    </source>
</evidence>
<sequence length="407" mass="45966">MAKRARAFGNARELPSGRWQVRYWGPDGRRHTAPHTFAKEKDANRWLRLKEAEVARGEWINPDEARITVKKWAERWLTSVGPSLKPKTRASYASLLRTTIEPRFGKMEVGQVRPIIIGEWVASLTKQGLSPSRVRQSYRLMSQIMTAAANNDMIKVSPCRGVKLPRMPETEPHILTEAEVKALIEALRAPHDLVVQLLAYGGLRIGEAFALRRRNVDVENGRLIVAESLAEIGGRHVFDTPKSHQRREIVLPAFVVRALQARLDKLTDDPEALLFTGRTGKPLHYNSWRRWHFDPAVEAAKLTDVTPHDLRATHATWVADRHGVMAAARRLGHSNASVTTRHYARAVEGRDKEIAEALDVQAGHAERSEEPQGTQRARQMRRRFSWPAIKPVTSNGSEKGLSTSRHL</sequence>
<evidence type="ECO:0000313" key="9">
    <source>
        <dbReference type="EMBL" id="GAA3143168.1"/>
    </source>
</evidence>
<feature type="region of interest" description="Disordered" evidence="6">
    <location>
        <begin position="361"/>
        <end position="407"/>
    </location>
</feature>
<feature type="compositionally biased region" description="Polar residues" evidence="6">
    <location>
        <begin position="392"/>
        <end position="407"/>
    </location>
</feature>
<dbReference type="SUPFAM" id="SSF56349">
    <property type="entry name" value="DNA breaking-rejoining enzymes"/>
    <property type="match status" value="1"/>
</dbReference>
<evidence type="ECO:0000256" key="4">
    <source>
        <dbReference type="ARBA" id="ARBA00023172"/>
    </source>
</evidence>
<dbReference type="InterPro" id="IPR044068">
    <property type="entry name" value="CB"/>
</dbReference>
<dbReference type="PROSITE" id="PS51898">
    <property type="entry name" value="TYR_RECOMBINASE"/>
    <property type="match status" value="1"/>
</dbReference>
<dbReference type="InterPro" id="IPR002104">
    <property type="entry name" value="Integrase_catalytic"/>
</dbReference>
<dbReference type="InterPro" id="IPR013762">
    <property type="entry name" value="Integrase-like_cat_sf"/>
</dbReference>
<dbReference type="EMBL" id="BAAAUT010000029">
    <property type="protein sequence ID" value="GAA3143168.1"/>
    <property type="molecule type" value="Genomic_DNA"/>
</dbReference>
<dbReference type="PANTHER" id="PTHR30349">
    <property type="entry name" value="PHAGE INTEGRASE-RELATED"/>
    <property type="match status" value="1"/>
</dbReference>
<protein>
    <submittedName>
        <fullName evidence="9">Site-specific integrase</fullName>
    </submittedName>
</protein>
<dbReference type="PANTHER" id="PTHR30349:SF64">
    <property type="entry name" value="PROPHAGE INTEGRASE INTD-RELATED"/>
    <property type="match status" value="1"/>
</dbReference>
<feature type="domain" description="Core-binding (CB)" evidence="8">
    <location>
        <begin position="67"/>
        <end position="149"/>
    </location>
</feature>
<feature type="domain" description="Tyr recombinase" evidence="7">
    <location>
        <begin position="170"/>
        <end position="356"/>
    </location>
</feature>
<keyword evidence="4" id="KW-0233">DNA recombination</keyword>
<keyword evidence="3 5" id="KW-0238">DNA-binding</keyword>
<dbReference type="CDD" id="cd01189">
    <property type="entry name" value="INT_ICEBs1_C_like"/>
    <property type="match status" value="1"/>
</dbReference>
<evidence type="ECO:0000313" key="10">
    <source>
        <dbReference type="Proteomes" id="UP001500320"/>
    </source>
</evidence>
<evidence type="ECO:0000256" key="1">
    <source>
        <dbReference type="ARBA" id="ARBA00008857"/>
    </source>
</evidence>
<dbReference type="Pfam" id="PF00589">
    <property type="entry name" value="Phage_integrase"/>
    <property type="match status" value="1"/>
</dbReference>
<dbReference type="PROSITE" id="PS51900">
    <property type="entry name" value="CB"/>
    <property type="match status" value="1"/>
</dbReference>
<comment type="caution">
    <text evidence="9">The sequence shown here is derived from an EMBL/GenBank/DDBJ whole genome shotgun (WGS) entry which is preliminary data.</text>
</comment>
<dbReference type="Gene3D" id="1.10.443.10">
    <property type="entry name" value="Intergrase catalytic core"/>
    <property type="match status" value="1"/>
</dbReference>
<dbReference type="RefSeq" id="WP_344861227.1">
    <property type="nucleotide sequence ID" value="NZ_BAAAUT010000029.1"/>
</dbReference>
<keyword evidence="2" id="KW-0229">DNA integration</keyword>
<dbReference type="Proteomes" id="UP001500320">
    <property type="component" value="Unassembled WGS sequence"/>
</dbReference>
<organism evidence="9 10">
    <name type="scientific">Planomonospora alba</name>
    <dbReference type="NCBI Taxonomy" id="161354"/>
    <lineage>
        <taxon>Bacteria</taxon>
        <taxon>Bacillati</taxon>
        <taxon>Actinomycetota</taxon>
        <taxon>Actinomycetes</taxon>
        <taxon>Streptosporangiales</taxon>
        <taxon>Streptosporangiaceae</taxon>
        <taxon>Planomonospora</taxon>
    </lineage>
</organism>
<evidence type="ECO:0000256" key="5">
    <source>
        <dbReference type="PROSITE-ProRule" id="PRU01248"/>
    </source>
</evidence>
<dbReference type="InterPro" id="IPR004107">
    <property type="entry name" value="Integrase_SAM-like_N"/>
</dbReference>
<dbReference type="InterPro" id="IPR058717">
    <property type="entry name" value="Phage_L5_Integrase_N"/>
</dbReference>
<comment type="similarity">
    <text evidence="1">Belongs to the 'phage' integrase family.</text>
</comment>
<dbReference type="Pfam" id="PF14659">
    <property type="entry name" value="Phage_int_SAM_3"/>
    <property type="match status" value="1"/>
</dbReference>
<dbReference type="InterPro" id="IPR010998">
    <property type="entry name" value="Integrase_recombinase_N"/>
</dbReference>
<reference evidence="10" key="1">
    <citation type="journal article" date="2019" name="Int. J. Syst. Evol. Microbiol.">
        <title>The Global Catalogue of Microorganisms (GCM) 10K type strain sequencing project: providing services to taxonomists for standard genome sequencing and annotation.</title>
        <authorList>
            <consortium name="The Broad Institute Genomics Platform"/>
            <consortium name="The Broad Institute Genome Sequencing Center for Infectious Disease"/>
            <person name="Wu L."/>
            <person name="Ma J."/>
        </authorList>
    </citation>
    <scope>NUCLEOTIDE SEQUENCE [LARGE SCALE GENOMIC DNA]</scope>
    <source>
        <strain evidence="10">JCM 9373</strain>
    </source>
</reference>
<evidence type="ECO:0000256" key="3">
    <source>
        <dbReference type="ARBA" id="ARBA00023125"/>
    </source>
</evidence>
<dbReference type="Gene3D" id="1.10.150.130">
    <property type="match status" value="1"/>
</dbReference>